<comment type="catalytic activity">
    <reaction evidence="1">
        <text>Endohydrolysis of (1-&gt;4)-beta-D-glucosidic linkages in cellulose, lichenin and cereal beta-D-glucans.</text>
        <dbReference type="EC" id="3.2.1.4"/>
    </reaction>
</comment>
<dbReference type="PROSITE" id="PS51164">
    <property type="entry name" value="CBM1_2"/>
    <property type="match status" value="1"/>
</dbReference>
<evidence type="ECO:0000256" key="11">
    <source>
        <dbReference type="ARBA" id="ARBA00041735"/>
    </source>
</evidence>
<dbReference type="EMBL" id="MSFM01000001">
    <property type="protein sequence ID" value="PKY09363.1"/>
    <property type="molecule type" value="Genomic_DNA"/>
</dbReference>
<evidence type="ECO:0000256" key="12">
    <source>
        <dbReference type="ARBA" id="ARBA00042322"/>
    </source>
</evidence>
<dbReference type="SMART" id="SM00236">
    <property type="entry name" value="fCBD"/>
    <property type="match status" value="1"/>
</dbReference>
<dbReference type="GO" id="GO:0005576">
    <property type="term" value="C:extracellular region"/>
    <property type="evidence" value="ECO:0007669"/>
    <property type="project" value="InterPro"/>
</dbReference>
<dbReference type="GO" id="GO:0008810">
    <property type="term" value="F:cellulase activity"/>
    <property type="evidence" value="ECO:0007669"/>
    <property type="project" value="UniProtKB-EC"/>
</dbReference>
<dbReference type="InterPro" id="IPR000254">
    <property type="entry name" value="CBD"/>
</dbReference>
<feature type="domain" description="CBM1" evidence="15">
    <location>
        <begin position="356"/>
        <end position="392"/>
    </location>
</feature>
<feature type="signal peptide" evidence="14">
    <location>
        <begin position="1"/>
        <end position="15"/>
    </location>
</feature>
<dbReference type="VEuPathDB" id="FungiDB:P168DRAFT_315371"/>
<dbReference type="Pfam" id="PF00150">
    <property type="entry name" value="Cellulase"/>
    <property type="match status" value="1"/>
</dbReference>
<feature type="chain" id="PRO_5014141796" description="cellulase" evidence="14">
    <location>
        <begin position="16"/>
        <end position="392"/>
    </location>
</feature>
<dbReference type="SUPFAM" id="SSF57180">
    <property type="entry name" value="Cellulose-binding domain"/>
    <property type="match status" value="1"/>
</dbReference>
<organism evidence="16 17">
    <name type="scientific">Aspergillus campestris (strain IBT 28561)</name>
    <dbReference type="NCBI Taxonomy" id="1392248"/>
    <lineage>
        <taxon>Eukaryota</taxon>
        <taxon>Fungi</taxon>
        <taxon>Dikarya</taxon>
        <taxon>Ascomycota</taxon>
        <taxon>Pezizomycotina</taxon>
        <taxon>Eurotiomycetes</taxon>
        <taxon>Eurotiomycetidae</taxon>
        <taxon>Eurotiales</taxon>
        <taxon>Aspergillaceae</taxon>
        <taxon>Aspergillus</taxon>
        <taxon>Aspergillus subgen. Circumdati</taxon>
    </lineage>
</organism>
<keyword evidence="8 13" id="KW-0326">Glycosidase</keyword>
<keyword evidence="6 13" id="KW-0378">Hydrolase</keyword>
<evidence type="ECO:0000256" key="6">
    <source>
        <dbReference type="ARBA" id="ARBA00022801"/>
    </source>
</evidence>
<dbReference type="Pfam" id="PF00734">
    <property type="entry name" value="CBM_1"/>
    <property type="match status" value="1"/>
</dbReference>
<evidence type="ECO:0000256" key="7">
    <source>
        <dbReference type="ARBA" id="ARBA00023001"/>
    </source>
</evidence>
<dbReference type="Gene3D" id="3.20.20.80">
    <property type="entry name" value="Glycosidases"/>
    <property type="match status" value="1"/>
</dbReference>
<comment type="caution">
    <text evidence="16">The sequence shown here is derived from an EMBL/GenBank/DDBJ whole genome shotgun (WGS) entry which is preliminary data.</text>
</comment>
<evidence type="ECO:0000256" key="3">
    <source>
        <dbReference type="ARBA" id="ARBA00005641"/>
    </source>
</evidence>
<dbReference type="PANTHER" id="PTHR34142:SF1">
    <property type="entry name" value="GLYCOSIDE HYDROLASE FAMILY 5 DOMAIN-CONTAINING PROTEIN"/>
    <property type="match status" value="1"/>
</dbReference>
<gene>
    <name evidence="16" type="ORF">P168DRAFT_315371</name>
</gene>
<evidence type="ECO:0000259" key="15">
    <source>
        <dbReference type="PROSITE" id="PS51164"/>
    </source>
</evidence>
<evidence type="ECO:0000256" key="4">
    <source>
        <dbReference type="ARBA" id="ARBA00012601"/>
    </source>
</evidence>
<keyword evidence="7" id="KW-0119">Carbohydrate metabolism</keyword>
<dbReference type="GO" id="GO:0030245">
    <property type="term" value="P:cellulose catabolic process"/>
    <property type="evidence" value="ECO:0007669"/>
    <property type="project" value="UniProtKB-KW"/>
</dbReference>
<proteinExistence type="inferred from homology"/>
<evidence type="ECO:0000256" key="2">
    <source>
        <dbReference type="ARBA" id="ARBA00002993"/>
    </source>
</evidence>
<keyword evidence="5 14" id="KW-0732">Signal</keyword>
<keyword evidence="7" id="KW-0624">Polysaccharide degradation</keyword>
<dbReference type="EC" id="3.2.1.4" evidence="4"/>
<dbReference type="Proteomes" id="UP000234254">
    <property type="component" value="Unassembled WGS sequence"/>
</dbReference>
<evidence type="ECO:0000256" key="13">
    <source>
        <dbReference type="RuleBase" id="RU361153"/>
    </source>
</evidence>
<dbReference type="GO" id="GO:0030248">
    <property type="term" value="F:cellulose binding"/>
    <property type="evidence" value="ECO:0007669"/>
    <property type="project" value="InterPro"/>
</dbReference>
<dbReference type="GeneID" id="36547420"/>
<dbReference type="RefSeq" id="XP_024697957.1">
    <property type="nucleotide sequence ID" value="XM_024839896.1"/>
</dbReference>
<dbReference type="InterPro" id="IPR017853">
    <property type="entry name" value="GH"/>
</dbReference>
<evidence type="ECO:0000256" key="8">
    <source>
        <dbReference type="ARBA" id="ARBA00023295"/>
    </source>
</evidence>
<dbReference type="InterPro" id="IPR001547">
    <property type="entry name" value="Glyco_hydro_5"/>
</dbReference>
<dbReference type="SUPFAM" id="SSF51445">
    <property type="entry name" value="(Trans)glycosidases"/>
    <property type="match status" value="1"/>
</dbReference>
<dbReference type="PANTHER" id="PTHR34142">
    <property type="entry name" value="ENDO-BETA-1,4-GLUCANASE A"/>
    <property type="match status" value="1"/>
</dbReference>
<protein>
    <recommendedName>
        <fullName evidence="4">cellulase</fullName>
        <ecNumber evidence="4">3.2.1.4</ecNumber>
    </recommendedName>
    <alternativeName>
        <fullName evidence="11">Carboxymethylcellulase B</fullName>
    </alternativeName>
    <alternativeName>
        <fullName evidence="12">Cellulase B</fullName>
    </alternativeName>
    <alternativeName>
        <fullName evidence="10">Endo-beta-1,4-mannanase F</fullName>
    </alternativeName>
</protein>
<evidence type="ECO:0000256" key="1">
    <source>
        <dbReference type="ARBA" id="ARBA00000966"/>
    </source>
</evidence>
<comment type="function">
    <text evidence="2">Endo-1,4-mannanase, a crucial enzyme for depolymerization of seed galactomannans and wood galactoglucomannans.</text>
</comment>
<dbReference type="AlphaFoldDB" id="A0A2I1DHL2"/>
<accession>A0A2I1DHL2</accession>
<keyword evidence="17" id="KW-1185">Reference proteome</keyword>
<keyword evidence="7" id="KW-0136">Cellulose degradation</keyword>
<reference evidence="16" key="1">
    <citation type="submission" date="2016-12" db="EMBL/GenBank/DDBJ databases">
        <title>The genomes of Aspergillus section Nigri reveals drivers in fungal speciation.</title>
        <authorList>
            <consortium name="DOE Joint Genome Institute"/>
            <person name="Vesth T.C."/>
            <person name="Nybo J."/>
            <person name="Theobald S."/>
            <person name="Brandl J."/>
            <person name="Frisvad J.C."/>
            <person name="Nielsen K.F."/>
            <person name="Lyhne E.K."/>
            <person name="Kogle M.E."/>
            <person name="Kuo A."/>
            <person name="Riley R."/>
            <person name="Clum A."/>
            <person name="Nolan M."/>
            <person name="Lipzen A."/>
            <person name="Salamov A."/>
            <person name="Henrissat B."/>
            <person name="Wiebenga A."/>
            <person name="De vries R.P."/>
            <person name="Grigoriev I.V."/>
            <person name="Mortensen U.H."/>
            <person name="Andersen M.R."/>
            <person name="Baker S.E."/>
        </authorList>
    </citation>
    <scope>NUCLEOTIDE SEQUENCE</scope>
    <source>
        <strain evidence="16">IBT 28561</strain>
    </source>
</reference>
<dbReference type="OrthoDB" id="5823761at2759"/>
<evidence type="ECO:0000313" key="16">
    <source>
        <dbReference type="EMBL" id="PKY09363.1"/>
    </source>
</evidence>
<evidence type="ECO:0000256" key="5">
    <source>
        <dbReference type="ARBA" id="ARBA00022729"/>
    </source>
</evidence>
<dbReference type="FunFam" id="3.20.20.80:FF:000078">
    <property type="entry name" value="Endo-beta-1,4-glucanase B"/>
    <property type="match status" value="1"/>
</dbReference>
<name>A0A2I1DHL2_ASPC2</name>
<sequence length="392" mass="42082">MKLTLLSLLFPLVLGAPNKRASPFVWFGSNESGAEFGQNNLPGLLGKDYIWPSESTIGSLHSEGMNIFRVAFMMERLVPTTMTGTVDATYMGDLKKAFKAITDLGAYAVIDPHNFGRYYGNIITSTSDFAAFWTTVAKEFASNDHVIFDTNNEYHDMDQTLVLNLNQAAVNAIRAAGATNQYIFVEGNSWSGAWTWPAINDNLKALTDPSDLLVYEMHQYLDSDGSGTSPTCVSGTIGAERIAAATSWLREHGKRGFLGEFAGGANDVCKRAVVGMLDSLVANADVWMGAAWWAAGPWWGDYMFSLEPLTGTGFGYYMNTLKGYVAGGTPGGGSTTTTTTSATRTTTATATATGGGVAQHWEQCGGGGWTGPTVCASPYSCVRSTEWYSQCL</sequence>
<evidence type="ECO:0000256" key="14">
    <source>
        <dbReference type="SAM" id="SignalP"/>
    </source>
</evidence>
<evidence type="ECO:0000256" key="9">
    <source>
        <dbReference type="ARBA" id="ARBA00025192"/>
    </source>
</evidence>
<evidence type="ECO:0000256" key="10">
    <source>
        <dbReference type="ARBA" id="ARBA00033295"/>
    </source>
</evidence>
<comment type="function">
    <text evidence="9">Has endoglucanase activity on substrates containing beta-1,4 glycosidic bonds, like in carboxymethylcellulose (CMC), hydroxyethylcellulose (HEC) and beta-glucan. Involved in the degradation of complex natural cellulosic substrates.</text>
</comment>
<dbReference type="InterPro" id="IPR035971">
    <property type="entry name" value="CBD_sf"/>
</dbReference>
<evidence type="ECO:0000313" key="17">
    <source>
        <dbReference type="Proteomes" id="UP000234254"/>
    </source>
</evidence>
<comment type="similarity">
    <text evidence="3 13">Belongs to the glycosyl hydrolase 5 (cellulase A) family.</text>
</comment>